<keyword evidence="12" id="KW-0443">Lipid metabolism</keyword>
<dbReference type="Gene3D" id="3.40.50.720">
    <property type="entry name" value="NAD(P)-binding Rossmann-like Domain"/>
    <property type="match status" value="1"/>
</dbReference>
<evidence type="ECO:0000256" key="4">
    <source>
        <dbReference type="ARBA" id="ARBA00011881"/>
    </source>
</evidence>
<evidence type="ECO:0000256" key="16">
    <source>
        <dbReference type="ARBA" id="ARBA00032683"/>
    </source>
</evidence>
<dbReference type="InterPro" id="IPR020904">
    <property type="entry name" value="Sc_DH/Rdtase_CS"/>
</dbReference>
<evidence type="ECO:0000313" key="19">
    <source>
        <dbReference type="EMBL" id="VFP85354.1"/>
    </source>
</evidence>
<dbReference type="EC" id="1.1.1.100" evidence="5"/>
<reference evidence="19" key="1">
    <citation type="submission" date="2019-02" db="EMBL/GenBank/DDBJ databases">
        <authorList>
            <person name="Manzano-Marin A."/>
            <person name="Manzano-Marin A."/>
        </authorList>
    </citation>
    <scope>NUCLEOTIDE SEQUENCE</scope>
    <source>
        <strain evidence="19">BuCipseudotsugae</strain>
    </source>
</reference>
<accession>A0A451DFE6</accession>
<dbReference type="NCBIfam" id="NF009466">
    <property type="entry name" value="PRK12826.1-2"/>
    <property type="match status" value="1"/>
</dbReference>
<keyword evidence="8" id="KW-0276">Fatty acid metabolism</keyword>
<dbReference type="PRINTS" id="PR00080">
    <property type="entry name" value="SDRFAMILY"/>
</dbReference>
<evidence type="ECO:0000256" key="1">
    <source>
        <dbReference type="ARBA" id="ARBA00002607"/>
    </source>
</evidence>
<dbReference type="InterPro" id="IPR002347">
    <property type="entry name" value="SDR_fam"/>
</dbReference>
<gene>
    <name evidence="19" type="primary">fabG</name>
    <name evidence="19" type="ORF">BUCIPSPA2889_229</name>
</gene>
<evidence type="ECO:0000256" key="14">
    <source>
        <dbReference type="ARBA" id="ARBA00029743"/>
    </source>
</evidence>
<dbReference type="Pfam" id="PF13561">
    <property type="entry name" value="adh_short_C2"/>
    <property type="match status" value="1"/>
</dbReference>
<keyword evidence="10" id="KW-0521">NADP</keyword>
<name>A0A451DFE6_9GAMM</name>
<evidence type="ECO:0000256" key="17">
    <source>
        <dbReference type="ARBA" id="ARBA00033040"/>
    </source>
</evidence>
<evidence type="ECO:0000256" key="11">
    <source>
        <dbReference type="ARBA" id="ARBA00023002"/>
    </source>
</evidence>
<comment type="subunit">
    <text evidence="4">Homotetramer.</text>
</comment>
<sequence length="245" mass="26865">MKKNIALVTGANRGIGKKILTELINTGIYVIGTSTTLQGVDKIKKICKDCGVGILINFLKITETKKKIQQLIKKFKIIDIFVHNAGIIQDSILLKMHDSYWNNVININLSAIFHVTKIILSPMIKQRFGRIIVLGSISGDTGQIGQTNYAASKSGLIGFSKSLALEVASKGITVNVISPGYIYTDMTKKILSLKKKEILKKIPVGRFGNTQDIAYVVSFLSSKKSSYITGQNIHVNGGMYVNCNI</sequence>
<evidence type="ECO:0000256" key="18">
    <source>
        <dbReference type="ARBA" id="ARBA00048508"/>
    </source>
</evidence>
<dbReference type="PRINTS" id="PR00081">
    <property type="entry name" value="GDHRDH"/>
</dbReference>
<comment type="function">
    <text evidence="1">Catalyzes the NADPH-dependent reduction of beta-ketoacyl-ACP substrates to beta-hydroxyacyl-ACP products, the first reductive step in the elongation cycle of fatty acid biosynthesis.</text>
</comment>
<evidence type="ECO:0000256" key="6">
    <source>
        <dbReference type="ARBA" id="ARBA00017650"/>
    </source>
</evidence>
<evidence type="ECO:0000256" key="2">
    <source>
        <dbReference type="ARBA" id="ARBA00005194"/>
    </source>
</evidence>
<dbReference type="PROSITE" id="PS00061">
    <property type="entry name" value="ADH_SHORT"/>
    <property type="match status" value="1"/>
</dbReference>
<comment type="catalytic activity">
    <reaction evidence="18">
        <text>a (3R)-hydroxyacyl-[ACP] + NADP(+) = a 3-oxoacyl-[ACP] + NADPH + H(+)</text>
        <dbReference type="Rhea" id="RHEA:17397"/>
        <dbReference type="Rhea" id="RHEA-COMP:9916"/>
        <dbReference type="Rhea" id="RHEA-COMP:9945"/>
        <dbReference type="ChEBI" id="CHEBI:15378"/>
        <dbReference type="ChEBI" id="CHEBI:57783"/>
        <dbReference type="ChEBI" id="CHEBI:58349"/>
        <dbReference type="ChEBI" id="CHEBI:78776"/>
        <dbReference type="ChEBI" id="CHEBI:78827"/>
        <dbReference type="EC" id="1.1.1.100"/>
    </reaction>
</comment>
<dbReference type="PANTHER" id="PTHR42879:SF2">
    <property type="entry name" value="3-OXOACYL-[ACYL-CARRIER-PROTEIN] REDUCTASE FABG"/>
    <property type="match status" value="1"/>
</dbReference>
<organism evidence="19">
    <name type="scientific">Buchnera aphidicola</name>
    <name type="common">Cinara pseudotsugae</name>
    <dbReference type="NCBI Taxonomy" id="2518978"/>
    <lineage>
        <taxon>Bacteria</taxon>
        <taxon>Pseudomonadati</taxon>
        <taxon>Pseudomonadota</taxon>
        <taxon>Gammaproteobacteria</taxon>
        <taxon>Enterobacterales</taxon>
        <taxon>Erwiniaceae</taxon>
        <taxon>Buchnera</taxon>
    </lineage>
</organism>
<keyword evidence="9" id="KW-0106">Calcium</keyword>
<evidence type="ECO:0000256" key="10">
    <source>
        <dbReference type="ARBA" id="ARBA00022857"/>
    </source>
</evidence>
<evidence type="ECO:0000256" key="15">
    <source>
        <dbReference type="ARBA" id="ARBA00029899"/>
    </source>
</evidence>
<comment type="pathway">
    <text evidence="2">Lipid metabolism; fatty acid biosynthesis.</text>
</comment>
<dbReference type="GO" id="GO:0004316">
    <property type="term" value="F:3-oxoacyl-[acyl-carrier-protein] reductase (NADPH) activity"/>
    <property type="evidence" value="ECO:0007669"/>
    <property type="project" value="UniProtKB-EC"/>
</dbReference>
<evidence type="ECO:0000256" key="7">
    <source>
        <dbReference type="ARBA" id="ARBA00022516"/>
    </source>
</evidence>
<evidence type="ECO:0000256" key="9">
    <source>
        <dbReference type="ARBA" id="ARBA00022837"/>
    </source>
</evidence>
<dbReference type="InterPro" id="IPR050259">
    <property type="entry name" value="SDR"/>
</dbReference>
<dbReference type="EMBL" id="LR217727">
    <property type="protein sequence ID" value="VFP85354.1"/>
    <property type="molecule type" value="Genomic_DNA"/>
</dbReference>
<keyword evidence="11 19" id="KW-0560">Oxidoreductase</keyword>
<comment type="similarity">
    <text evidence="3">Belongs to the short-chain dehydrogenases/reductases (SDR) family.</text>
</comment>
<evidence type="ECO:0000256" key="3">
    <source>
        <dbReference type="ARBA" id="ARBA00006484"/>
    </source>
</evidence>
<keyword evidence="13" id="KW-0275">Fatty acid biosynthesis</keyword>
<evidence type="ECO:0000256" key="13">
    <source>
        <dbReference type="ARBA" id="ARBA00023160"/>
    </source>
</evidence>
<dbReference type="PANTHER" id="PTHR42879">
    <property type="entry name" value="3-OXOACYL-(ACYL-CARRIER-PROTEIN) REDUCTASE"/>
    <property type="match status" value="1"/>
</dbReference>
<dbReference type="FunFam" id="3.40.50.720:FF:000173">
    <property type="entry name" value="3-oxoacyl-[acyl-carrier protein] reductase"/>
    <property type="match status" value="1"/>
</dbReference>
<evidence type="ECO:0000256" key="5">
    <source>
        <dbReference type="ARBA" id="ARBA00012948"/>
    </source>
</evidence>
<dbReference type="SUPFAM" id="SSF51735">
    <property type="entry name" value="NAD(P)-binding Rossmann-fold domains"/>
    <property type="match status" value="1"/>
</dbReference>
<dbReference type="InterPro" id="IPR036291">
    <property type="entry name" value="NAD(P)-bd_dom_sf"/>
</dbReference>
<evidence type="ECO:0000256" key="12">
    <source>
        <dbReference type="ARBA" id="ARBA00023098"/>
    </source>
</evidence>
<evidence type="ECO:0000256" key="8">
    <source>
        <dbReference type="ARBA" id="ARBA00022832"/>
    </source>
</evidence>
<proteinExistence type="inferred from homology"/>
<protein>
    <recommendedName>
        <fullName evidence="6">3-oxoacyl-[acyl-carrier-protein] reductase FabG</fullName>
        <ecNumber evidence="5">1.1.1.100</ecNumber>
    </recommendedName>
    <alternativeName>
        <fullName evidence="17">3-ketoacyl-acyl carrier protein reductase</fullName>
    </alternativeName>
    <alternativeName>
        <fullName evidence="14 16">Beta-Ketoacyl-acyl carrier protein reductase</fullName>
    </alternativeName>
    <alternativeName>
        <fullName evidence="15">Beta-ketoacyl-ACP reductase</fullName>
    </alternativeName>
</protein>
<keyword evidence="7" id="KW-0444">Lipid biosynthesis</keyword>
<dbReference type="GO" id="GO:0006633">
    <property type="term" value="P:fatty acid biosynthetic process"/>
    <property type="evidence" value="ECO:0007669"/>
    <property type="project" value="UniProtKB-KW"/>
</dbReference>
<dbReference type="AlphaFoldDB" id="A0A451DFE6"/>